<keyword evidence="3" id="KW-1185">Reference proteome</keyword>
<comment type="caution">
    <text evidence="2">The sequence shown here is derived from an EMBL/GenBank/DDBJ whole genome shotgun (WGS) entry which is preliminary data.</text>
</comment>
<reference evidence="2 3" key="1">
    <citation type="journal article" date="2024" name="J Genomics">
        <title>Draft genome sequencing and assembly of Favolaschia claudopus CIRM-BRFM 2984 isolated from oak limbs.</title>
        <authorList>
            <person name="Navarro D."/>
            <person name="Drula E."/>
            <person name="Chaduli D."/>
            <person name="Cazenave R."/>
            <person name="Ahrendt S."/>
            <person name="Wang J."/>
            <person name="Lipzen A."/>
            <person name="Daum C."/>
            <person name="Barry K."/>
            <person name="Grigoriev I.V."/>
            <person name="Favel A."/>
            <person name="Rosso M.N."/>
            <person name="Martin F."/>
        </authorList>
    </citation>
    <scope>NUCLEOTIDE SEQUENCE [LARGE SCALE GENOMIC DNA]</scope>
    <source>
        <strain evidence="2 3">CIRM-BRFM 2984</strain>
    </source>
</reference>
<feature type="region of interest" description="Disordered" evidence="1">
    <location>
        <begin position="48"/>
        <end position="187"/>
    </location>
</feature>
<accession>A0AAW0EJ12</accession>
<dbReference type="Proteomes" id="UP001362999">
    <property type="component" value="Unassembled WGS sequence"/>
</dbReference>
<proteinExistence type="predicted"/>
<gene>
    <name evidence="2" type="ORF">R3P38DRAFT_2827088</name>
</gene>
<feature type="compositionally biased region" description="Polar residues" evidence="1">
    <location>
        <begin position="108"/>
        <end position="120"/>
    </location>
</feature>
<feature type="compositionally biased region" description="Low complexity" evidence="1">
    <location>
        <begin position="14"/>
        <end position="24"/>
    </location>
</feature>
<feature type="non-terminal residue" evidence="2">
    <location>
        <position position="1"/>
    </location>
</feature>
<feature type="region of interest" description="Disordered" evidence="1">
    <location>
        <begin position="1"/>
        <end position="35"/>
    </location>
</feature>
<evidence type="ECO:0000313" key="3">
    <source>
        <dbReference type="Proteomes" id="UP001362999"/>
    </source>
</evidence>
<feature type="compositionally biased region" description="Low complexity" evidence="1">
    <location>
        <begin position="149"/>
        <end position="163"/>
    </location>
</feature>
<evidence type="ECO:0000313" key="2">
    <source>
        <dbReference type="EMBL" id="KAK7064929.1"/>
    </source>
</evidence>
<sequence length="241" mass="25942">DRQPSSLVRKRLRSPSPSRESSSIDSEKSHVPLESTCELVGVKALENHATTQRNEAEADSDAAEHFTKRRKIHNATATAAEDSESSANPASSIHASAAENLSEDSPFVPSTPTRNPSSLETLEYPHTPSPSSKFDSISIPNSFPDIDTPSSSSSSPSPRSISPHQLFALVMSPSPSEDPLEEPTLPWPEELNDLTSFELASASTQQLFEYYLGAVESGMKSIPLLPLFEVEGIDSPLSIGV</sequence>
<organism evidence="2 3">
    <name type="scientific">Favolaschia claudopus</name>
    <dbReference type="NCBI Taxonomy" id="2862362"/>
    <lineage>
        <taxon>Eukaryota</taxon>
        <taxon>Fungi</taxon>
        <taxon>Dikarya</taxon>
        <taxon>Basidiomycota</taxon>
        <taxon>Agaricomycotina</taxon>
        <taxon>Agaricomycetes</taxon>
        <taxon>Agaricomycetidae</taxon>
        <taxon>Agaricales</taxon>
        <taxon>Marasmiineae</taxon>
        <taxon>Mycenaceae</taxon>
        <taxon>Favolaschia</taxon>
    </lineage>
</organism>
<feature type="compositionally biased region" description="Low complexity" evidence="1">
    <location>
        <begin position="172"/>
        <end position="187"/>
    </location>
</feature>
<dbReference type="EMBL" id="JAWWNJ010000001">
    <property type="protein sequence ID" value="KAK7064929.1"/>
    <property type="molecule type" value="Genomic_DNA"/>
</dbReference>
<feature type="compositionally biased region" description="Polar residues" evidence="1">
    <location>
        <begin position="129"/>
        <end position="141"/>
    </location>
</feature>
<evidence type="ECO:0000256" key="1">
    <source>
        <dbReference type="SAM" id="MobiDB-lite"/>
    </source>
</evidence>
<protein>
    <submittedName>
        <fullName evidence="2">Uncharacterized protein</fullName>
    </submittedName>
</protein>
<dbReference type="AlphaFoldDB" id="A0AAW0EJ12"/>
<name>A0AAW0EJ12_9AGAR</name>